<dbReference type="AlphaFoldDB" id="A0A2N3V6H3"/>
<name>A0A2N3V6H3_9NOCA</name>
<feature type="region of interest" description="Disordered" evidence="1">
    <location>
        <begin position="113"/>
        <end position="133"/>
    </location>
</feature>
<dbReference type="Proteomes" id="UP000233766">
    <property type="component" value="Unassembled WGS sequence"/>
</dbReference>
<feature type="chain" id="PRO_5014600196" evidence="2">
    <location>
        <begin position="33"/>
        <end position="133"/>
    </location>
</feature>
<reference evidence="3 4" key="1">
    <citation type="submission" date="2017-12" db="EMBL/GenBank/DDBJ databases">
        <title>Sequencing the genomes of 1000 Actinobacteria strains.</title>
        <authorList>
            <person name="Klenk H.-P."/>
        </authorList>
    </citation>
    <scope>NUCLEOTIDE SEQUENCE [LARGE SCALE GENOMIC DNA]</scope>
    <source>
        <strain evidence="3 4">DSM 44489</strain>
    </source>
</reference>
<evidence type="ECO:0000256" key="1">
    <source>
        <dbReference type="SAM" id="MobiDB-lite"/>
    </source>
</evidence>
<comment type="caution">
    <text evidence="3">The sequence shown here is derived from an EMBL/GenBank/DDBJ whole genome shotgun (WGS) entry which is preliminary data.</text>
</comment>
<proteinExistence type="predicted"/>
<keyword evidence="2" id="KW-0732">Signal</keyword>
<dbReference type="OrthoDB" id="10000017at2"/>
<dbReference type="RefSeq" id="WP_101463942.1">
    <property type="nucleotide sequence ID" value="NZ_PJMW01000002.1"/>
</dbReference>
<evidence type="ECO:0000313" key="4">
    <source>
        <dbReference type="Proteomes" id="UP000233766"/>
    </source>
</evidence>
<evidence type="ECO:0000256" key="2">
    <source>
        <dbReference type="SAM" id="SignalP"/>
    </source>
</evidence>
<protein>
    <submittedName>
        <fullName evidence="3">Uncharacterized protein</fullName>
    </submittedName>
</protein>
<feature type="signal peptide" evidence="2">
    <location>
        <begin position="1"/>
        <end position="32"/>
    </location>
</feature>
<gene>
    <name evidence="3" type="ORF">ATK86_1564</name>
</gene>
<keyword evidence="4" id="KW-1185">Reference proteome</keyword>
<organism evidence="3 4">
    <name type="scientific">Nocardia fluminea</name>
    <dbReference type="NCBI Taxonomy" id="134984"/>
    <lineage>
        <taxon>Bacteria</taxon>
        <taxon>Bacillati</taxon>
        <taxon>Actinomycetota</taxon>
        <taxon>Actinomycetes</taxon>
        <taxon>Mycobacteriales</taxon>
        <taxon>Nocardiaceae</taxon>
        <taxon>Nocardia</taxon>
    </lineage>
</organism>
<evidence type="ECO:0000313" key="3">
    <source>
        <dbReference type="EMBL" id="PKV77234.1"/>
    </source>
</evidence>
<accession>A0A2N3V6H3</accession>
<sequence>MTALSTRTRVKAAALAGGVAVITAAVTGVASAHPGERPDDDRATTIICTAPGGENVPGSPPLLAEPGIHIERDIPGGPGREPGRIRIERGAPGHLAAPADGPVECRRIHADGERALVPAPETGSAGTQPARPY</sequence>
<dbReference type="EMBL" id="PJMW01000002">
    <property type="protein sequence ID" value="PKV77234.1"/>
    <property type="molecule type" value="Genomic_DNA"/>
</dbReference>